<name>A0ABR9CI42_9HYPH</name>
<gene>
    <name evidence="2" type="ORF">IG616_02950</name>
</gene>
<dbReference type="RefSeq" id="WP_192146206.1">
    <property type="nucleotide sequence ID" value="NZ_JACYXI010000001.1"/>
</dbReference>
<organism evidence="2 3">
    <name type="scientific">Roseibium litorale</name>
    <dbReference type="NCBI Taxonomy" id="2803841"/>
    <lineage>
        <taxon>Bacteria</taxon>
        <taxon>Pseudomonadati</taxon>
        <taxon>Pseudomonadota</taxon>
        <taxon>Alphaproteobacteria</taxon>
        <taxon>Hyphomicrobiales</taxon>
        <taxon>Stappiaceae</taxon>
        <taxon>Roseibium</taxon>
    </lineage>
</organism>
<evidence type="ECO:0000313" key="3">
    <source>
        <dbReference type="Proteomes" id="UP000632063"/>
    </source>
</evidence>
<dbReference type="Proteomes" id="UP000632063">
    <property type="component" value="Unassembled WGS sequence"/>
</dbReference>
<reference evidence="2 3" key="2">
    <citation type="journal article" date="2021" name="Int. J. Syst. Evol. Microbiol.">
        <title>Roseibium litorale sp. nov., isolated from a tidal flat sediment and proposal for the reclassification of Labrenzia polysiphoniae as Roseibium polysiphoniae comb. nov.</title>
        <authorList>
            <person name="Liu Y."/>
            <person name="Pei T."/>
            <person name="Du J."/>
            <person name="Chao M."/>
            <person name="Deng M.R."/>
            <person name="Zhu H."/>
        </authorList>
    </citation>
    <scope>NUCLEOTIDE SEQUENCE [LARGE SCALE GENOMIC DNA]</scope>
    <source>
        <strain evidence="2 3">4C16A</strain>
    </source>
</reference>
<evidence type="ECO:0000256" key="1">
    <source>
        <dbReference type="SAM" id="MobiDB-lite"/>
    </source>
</evidence>
<protein>
    <submittedName>
        <fullName evidence="2">Uncharacterized protein</fullName>
    </submittedName>
</protein>
<feature type="region of interest" description="Disordered" evidence="1">
    <location>
        <begin position="1"/>
        <end position="38"/>
    </location>
</feature>
<reference evidence="3" key="1">
    <citation type="submission" date="2020-09" db="EMBL/GenBank/DDBJ databases">
        <title>The genome sequence of strain Labrenzia suaedae 4C16A.</title>
        <authorList>
            <person name="Liu Y."/>
        </authorList>
    </citation>
    <scope>NUCLEOTIDE SEQUENCE [LARGE SCALE GENOMIC DNA]</scope>
    <source>
        <strain evidence="3">4C16A</strain>
    </source>
</reference>
<proteinExistence type="predicted"/>
<dbReference type="EMBL" id="JACYXI010000001">
    <property type="protein sequence ID" value="MBD8890491.1"/>
    <property type="molecule type" value="Genomic_DNA"/>
</dbReference>
<feature type="compositionally biased region" description="Polar residues" evidence="1">
    <location>
        <begin position="23"/>
        <end position="32"/>
    </location>
</feature>
<accession>A0ABR9CI42</accession>
<evidence type="ECO:0000313" key="2">
    <source>
        <dbReference type="EMBL" id="MBD8890491.1"/>
    </source>
</evidence>
<keyword evidence="3" id="KW-1185">Reference proteome</keyword>
<sequence length="66" mass="7233">MPPQVRLAASKDNQADNVPPSPSSQQDGTQEPVNGGEKPILEIVRNLDRKDQEELLTVLNQILGRS</sequence>
<comment type="caution">
    <text evidence="2">The sequence shown here is derived from an EMBL/GenBank/DDBJ whole genome shotgun (WGS) entry which is preliminary data.</text>
</comment>